<dbReference type="EMBL" id="LAZR01015743">
    <property type="protein sequence ID" value="KKM07562.1"/>
    <property type="molecule type" value="Genomic_DNA"/>
</dbReference>
<name>A0A0F9HWR0_9ZZZZ</name>
<reference evidence="1" key="1">
    <citation type="journal article" date="2015" name="Nature">
        <title>Complex archaea that bridge the gap between prokaryotes and eukaryotes.</title>
        <authorList>
            <person name="Spang A."/>
            <person name="Saw J.H."/>
            <person name="Jorgensen S.L."/>
            <person name="Zaremba-Niedzwiedzka K."/>
            <person name="Martijn J."/>
            <person name="Lind A.E."/>
            <person name="van Eijk R."/>
            <person name="Schleper C."/>
            <person name="Guy L."/>
            <person name="Ettema T.J."/>
        </authorList>
    </citation>
    <scope>NUCLEOTIDE SEQUENCE</scope>
</reference>
<accession>A0A0F9HWR0</accession>
<protein>
    <submittedName>
        <fullName evidence="1">Uncharacterized protein</fullName>
    </submittedName>
</protein>
<organism evidence="1">
    <name type="scientific">marine sediment metagenome</name>
    <dbReference type="NCBI Taxonomy" id="412755"/>
    <lineage>
        <taxon>unclassified sequences</taxon>
        <taxon>metagenomes</taxon>
        <taxon>ecological metagenomes</taxon>
    </lineage>
</organism>
<sequence length="73" mass="8697">ENTLEGRFWRAPGYHGISVAQDLHRLELDPDVNEETWTLFLMGPKEKNWGFIDKDGTWIPHQIYLEERKNNSR</sequence>
<dbReference type="AlphaFoldDB" id="A0A0F9HWR0"/>
<proteinExistence type="predicted"/>
<comment type="caution">
    <text evidence="1">The sequence shown here is derived from an EMBL/GenBank/DDBJ whole genome shotgun (WGS) entry which is preliminary data.</text>
</comment>
<gene>
    <name evidence="1" type="ORF">LCGC14_1732750</name>
</gene>
<evidence type="ECO:0000313" key="1">
    <source>
        <dbReference type="EMBL" id="KKM07562.1"/>
    </source>
</evidence>
<feature type="non-terminal residue" evidence="1">
    <location>
        <position position="1"/>
    </location>
</feature>